<evidence type="ECO:0000256" key="6">
    <source>
        <dbReference type="SAM" id="MobiDB-lite"/>
    </source>
</evidence>
<proteinExistence type="predicted"/>
<dbReference type="GO" id="GO:0005856">
    <property type="term" value="C:cytoskeleton"/>
    <property type="evidence" value="ECO:0007669"/>
    <property type="project" value="TreeGrafter"/>
</dbReference>
<dbReference type="SMART" id="SM00248">
    <property type="entry name" value="ANK"/>
    <property type="match status" value="4"/>
</dbReference>
<evidence type="ECO:0000256" key="4">
    <source>
        <dbReference type="ARBA" id="ARBA00023054"/>
    </source>
</evidence>
<evidence type="ECO:0000256" key="2">
    <source>
        <dbReference type="ARBA" id="ARBA00022737"/>
    </source>
</evidence>
<keyword evidence="4" id="KW-0175">Coiled coil</keyword>
<feature type="compositionally biased region" description="Polar residues" evidence="6">
    <location>
        <begin position="125"/>
        <end position="134"/>
    </location>
</feature>
<evidence type="ECO:0000256" key="5">
    <source>
        <dbReference type="PROSITE-ProRule" id="PRU00023"/>
    </source>
</evidence>
<dbReference type="InterPro" id="IPR036770">
    <property type="entry name" value="Ankyrin_rpt-contain_sf"/>
</dbReference>
<dbReference type="AlphaFoldDB" id="A0AA36HC99"/>
<feature type="compositionally biased region" description="Polar residues" evidence="6">
    <location>
        <begin position="205"/>
        <end position="215"/>
    </location>
</feature>
<dbReference type="PANTHER" id="PTHR24168:SF21">
    <property type="entry name" value="KANK, ISOFORM D"/>
    <property type="match status" value="1"/>
</dbReference>
<keyword evidence="1" id="KW-0597">Phosphoprotein</keyword>
<name>A0AA36HC99_CYLNA</name>
<dbReference type="InterPro" id="IPR047184">
    <property type="entry name" value="KANK1-4"/>
</dbReference>
<dbReference type="PANTHER" id="PTHR24168">
    <property type="entry name" value="KN MOTIF AND ANKYRIN REPEAT DOMAIN-CONTAINING"/>
    <property type="match status" value="1"/>
</dbReference>
<feature type="repeat" description="ANK" evidence="5">
    <location>
        <begin position="1053"/>
        <end position="1074"/>
    </location>
</feature>
<dbReference type="EMBL" id="CATQJL010000316">
    <property type="protein sequence ID" value="CAJ0607933.1"/>
    <property type="molecule type" value="Genomic_DNA"/>
</dbReference>
<evidence type="ECO:0000256" key="3">
    <source>
        <dbReference type="ARBA" id="ARBA00023043"/>
    </source>
</evidence>
<keyword evidence="3 5" id="KW-0040">ANK repeat</keyword>
<dbReference type="PROSITE" id="PS50088">
    <property type="entry name" value="ANK_REPEAT"/>
    <property type="match status" value="3"/>
</dbReference>
<evidence type="ECO:0000256" key="1">
    <source>
        <dbReference type="ARBA" id="ARBA00022553"/>
    </source>
</evidence>
<feature type="region of interest" description="Disordered" evidence="6">
    <location>
        <begin position="822"/>
        <end position="870"/>
    </location>
</feature>
<feature type="repeat" description="ANK" evidence="5">
    <location>
        <begin position="948"/>
        <end position="972"/>
    </location>
</feature>
<dbReference type="Proteomes" id="UP001176961">
    <property type="component" value="Unassembled WGS sequence"/>
</dbReference>
<feature type="compositionally biased region" description="Acidic residues" evidence="6">
    <location>
        <begin position="844"/>
        <end position="854"/>
    </location>
</feature>
<evidence type="ECO:0000313" key="8">
    <source>
        <dbReference type="Proteomes" id="UP001176961"/>
    </source>
</evidence>
<dbReference type="GO" id="GO:0005737">
    <property type="term" value="C:cytoplasm"/>
    <property type="evidence" value="ECO:0007669"/>
    <property type="project" value="TreeGrafter"/>
</dbReference>
<dbReference type="InterPro" id="IPR021939">
    <property type="entry name" value="KN_motif"/>
</dbReference>
<feature type="compositionally biased region" description="Basic and acidic residues" evidence="6">
    <location>
        <begin position="681"/>
        <end position="692"/>
    </location>
</feature>
<dbReference type="PROSITE" id="PS50297">
    <property type="entry name" value="ANK_REP_REGION"/>
    <property type="match status" value="3"/>
</dbReference>
<organism evidence="7 8">
    <name type="scientific">Cylicocyclus nassatus</name>
    <name type="common">Nematode worm</name>
    <dbReference type="NCBI Taxonomy" id="53992"/>
    <lineage>
        <taxon>Eukaryota</taxon>
        <taxon>Metazoa</taxon>
        <taxon>Ecdysozoa</taxon>
        <taxon>Nematoda</taxon>
        <taxon>Chromadorea</taxon>
        <taxon>Rhabditida</taxon>
        <taxon>Rhabditina</taxon>
        <taxon>Rhabditomorpha</taxon>
        <taxon>Strongyloidea</taxon>
        <taxon>Strongylidae</taxon>
        <taxon>Cylicocyclus</taxon>
    </lineage>
</organism>
<keyword evidence="8" id="KW-1185">Reference proteome</keyword>
<accession>A0AA36HC99</accession>
<comment type="caution">
    <text evidence="7">The sequence shown here is derived from an EMBL/GenBank/DDBJ whole genome shotgun (WGS) entry which is preliminary data.</text>
</comment>
<feature type="region of interest" description="Disordered" evidence="6">
    <location>
        <begin position="231"/>
        <end position="274"/>
    </location>
</feature>
<evidence type="ECO:0000313" key="7">
    <source>
        <dbReference type="EMBL" id="CAJ0607933.1"/>
    </source>
</evidence>
<reference evidence="7" key="1">
    <citation type="submission" date="2023-07" db="EMBL/GenBank/DDBJ databases">
        <authorList>
            <consortium name="CYATHOMIX"/>
        </authorList>
    </citation>
    <scope>NUCLEOTIDE SEQUENCE</scope>
    <source>
        <strain evidence="7">N/A</strain>
    </source>
</reference>
<feature type="repeat" description="ANK" evidence="5">
    <location>
        <begin position="1020"/>
        <end position="1052"/>
    </location>
</feature>
<dbReference type="Gene3D" id="1.25.40.20">
    <property type="entry name" value="Ankyrin repeat-containing domain"/>
    <property type="match status" value="1"/>
</dbReference>
<dbReference type="FunFam" id="1.25.40.20:FF:000017">
    <property type="entry name" value="KN motif and ankyrin repeat domain-containing protein 1"/>
    <property type="match status" value="1"/>
</dbReference>
<keyword evidence="2" id="KW-0677">Repeat</keyword>
<dbReference type="SUPFAM" id="SSF48403">
    <property type="entry name" value="Ankyrin repeat"/>
    <property type="match status" value="1"/>
</dbReference>
<feature type="region of interest" description="Disordered" evidence="6">
    <location>
        <begin position="117"/>
        <end position="139"/>
    </location>
</feature>
<dbReference type="GO" id="GO:0030837">
    <property type="term" value="P:negative regulation of actin filament polymerization"/>
    <property type="evidence" value="ECO:0007669"/>
    <property type="project" value="InterPro"/>
</dbReference>
<dbReference type="Pfam" id="PF12075">
    <property type="entry name" value="KN_motif"/>
    <property type="match status" value="1"/>
</dbReference>
<feature type="region of interest" description="Disordered" evidence="6">
    <location>
        <begin position="735"/>
        <end position="760"/>
    </location>
</feature>
<feature type="compositionally biased region" description="Low complexity" evidence="6">
    <location>
        <begin position="741"/>
        <end position="754"/>
    </location>
</feature>
<feature type="region of interest" description="Disordered" evidence="6">
    <location>
        <begin position="190"/>
        <end position="215"/>
    </location>
</feature>
<dbReference type="Pfam" id="PF12796">
    <property type="entry name" value="Ank_2"/>
    <property type="match status" value="2"/>
</dbReference>
<feature type="region of interest" description="Disordered" evidence="6">
    <location>
        <begin position="670"/>
        <end position="692"/>
    </location>
</feature>
<feature type="compositionally biased region" description="Basic and acidic residues" evidence="6">
    <location>
        <begin position="856"/>
        <end position="868"/>
    </location>
</feature>
<dbReference type="InterPro" id="IPR002110">
    <property type="entry name" value="Ankyrin_rpt"/>
</dbReference>
<gene>
    <name evidence="7" type="ORF">CYNAS_LOCUS19916</name>
</gene>
<evidence type="ECO:0008006" key="9">
    <source>
        <dbReference type="Google" id="ProtNLM"/>
    </source>
</evidence>
<protein>
    <recommendedName>
        <fullName evidence="9">Ankyrin repeat protein</fullName>
    </recommendedName>
</protein>
<sequence length="1122" mass="123078">MIHVKFFLFRALRTGSIYRSIGWLSKDTKKIEHAMTTRQHGAEKCRCCPYGFHIDVDFVAYAEDVRKGGQNRTPTLSRKHGDRLMSPMDSIFSDSLENILSDFDDALGVTQATKVNRTLPRETTAESTTSNPRRLQNGYASDYTGYYSSSALSEKNILVMNHSHQLLAGQGPERRMDSNSVLNPRPFALDLSAPPKPPHRAMTNGRATPSKQPTSAYTALGRTITEIKARNTESPFPDRDLSSRTGSRVGTPIDLGVPAPHNGNASLSRPRTPHRMELEREQKFYPEPSLERPYQLPSTPNTNSWRRIPIEDRSGTETRLNGGSTEFASLRRGREYAVSDTESHRVRYYSASPKMPRKLQAVPPLPSASQFTYTHNNGNTMLAKTQGTSMSPRPEDEKPLPTKEMITVGMWTGPLPPAKPCAECGPLRKEVQELLKRLAIAEAKPTVFSISTATEEVEKVDAASGHTLQFCSTATETQTLQTVDSGVDAQRIDTNSTECQTSPVATMAEVGVDTEPPIMVDALLQTDEQARAHFGVNTDEVQKTETETSEQSTITDEFKKAASIDRETMTTRTYYRNIPVQTDAPEVEEAHEVIVPSDGFANAASSDAECQTETDSNVESIASDDIAGDTPSVECARCRLREETFTRNVGVGACAVSDKVCIECDKATPDEVDENDAPGFKPERDDSRSKEFDHARATAIKKLLTSEQKQPFVRGNAVSKSARFERKKGDDLEYITEKNKSVSSSPCAPATTPSGETSDALKNKVVLKKEIPLPPSTLPDPIPARIPRPKISKYALPEESAETPDEEEEAADRLTPLRSELRSLGRWPRSNTQVPYSPYKAGSESDEDSDDSEGSYDTHEDGVDHEDSPYEISTPMREAMESLNSHLIQPGTITAETADWALKYVQHEWLKCAARKNSQAEAVDILIEQLRELSPALLKVVVNITDQNGNTALHYAVSHGNFGVVSSLLDSGECHLNLANRAGYSAVMLAALSSLENDVEKAVVQRLFELGDVNARATQHGQTALMLSVSHGKKNTTELLLACGAQVNLQDEEGSTALMCAAEHGHKDIVKLLLAQPGIDAALTDCDSSTALSIAVENGHRDIGVLIYAHLNYSRAESIDEA</sequence>
<feature type="compositionally biased region" description="Basic and acidic residues" evidence="6">
    <location>
        <begin position="231"/>
        <end position="242"/>
    </location>
</feature>